<proteinExistence type="predicted"/>
<protein>
    <submittedName>
        <fullName evidence="2">Uncharacterized protein</fullName>
    </submittedName>
</protein>
<evidence type="ECO:0000256" key="1">
    <source>
        <dbReference type="SAM" id="Phobius"/>
    </source>
</evidence>
<organism evidence="2 3">
    <name type="scientific">Pseudomonas fluorescens</name>
    <dbReference type="NCBI Taxonomy" id="294"/>
    <lineage>
        <taxon>Bacteria</taxon>
        <taxon>Pseudomonadati</taxon>
        <taxon>Pseudomonadota</taxon>
        <taxon>Gammaproteobacteria</taxon>
        <taxon>Pseudomonadales</taxon>
        <taxon>Pseudomonadaceae</taxon>
        <taxon>Pseudomonas</taxon>
    </lineage>
</organism>
<keyword evidence="1" id="KW-0812">Transmembrane</keyword>
<dbReference type="EMBL" id="LCYA01000134">
    <property type="protein sequence ID" value="KWV85298.1"/>
    <property type="molecule type" value="Genomic_DNA"/>
</dbReference>
<feature type="transmembrane region" description="Helical" evidence="1">
    <location>
        <begin position="42"/>
        <end position="60"/>
    </location>
</feature>
<evidence type="ECO:0000313" key="2">
    <source>
        <dbReference type="EMBL" id="KWV85298.1"/>
    </source>
</evidence>
<dbReference type="Proteomes" id="UP000061348">
    <property type="component" value="Unassembled WGS sequence"/>
</dbReference>
<keyword evidence="1" id="KW-1133">Transmembrane helix</keyword>
<keyword evidence="1" id="KW-0472">Membrane</keyword>
<reference evidence="2 3" key="1">
    <citation type="submission" date="2015-05" db="EMBL/GenBank/DDBJ databases">
        <title>A genomic and transcriptomic approach to investigate the blue pigment phenotype in Pseudomonas fluorescens.</title>
        <authorList>
            <person name="Andreani N.A."/>
            <person name="Cardazzo B."/>
        </authorList>
    </citation>
    <scope>NUCLEOTIDE SEQUENCE [LARGE SCALE GENOMIC DNA]</scope>
    <source>
        <strain evidence="2 3">Ps_22</strain>
    </source>
</reference>
<feature type="transmembrane region" description="Helical" evidence="1">
    <location>
        <begin position="7"/>
        <end position="26"/>
    </location>
</feature>
<gene>
    <name evidence="2" type="ORF">PFLmoz3_05007</name>
</gene>
<dbReference type="AlphaFoldDB" id="A0A109LCT5"/>
<dbReference type="PATRIC" id="fig|294.194.peg.5546"/>
<comment type="caution">
    <text evidence="2">The sequence shown here is derived from an EMBL/GenBank/DDBJ whole genome shotgun (WGS) entry which is preliminary data.</text>
</comment>
<accession>A0A109LCT5</accession>
<evidence type="ECO:0000313" key="3">
    <source>
        <dbReference type="Proteomes" id="UP000061348"/>
    </source>
</evidence>
<sequence length="233" mass="26038">MAKKLEFWGVFGTIFYLAIITATVGFKFDKFLALELNELGDFLAGAFGPIAFLWLVLGFLQQGRELKLSTHALQLQAEELKHSVEQQSIMADAAVRQIDAARQALELQVQEAERALIADFEIRPYLKTGGPKGVINRIKIVNNRNVAYKVTSEISGNLPFNQKGKHGTMKAGSEAELELQYAPVTEPQEGDLVIMYEDVNGVSRVDTFNVSLTDENWVLFEKRRNKSSKVVMA</sequence>
<dbReference type="RefSeq" id="WP_060764991.1">
    <property type="nucleotide sequence ID" value="NZ_LCYA01000134.1"/>
</dbReference>
<name>A0A109LCT5_PSEFL</name>